<feature type="compositionally biased region" description="Polar residues" evidence="1">
    <location>
        <begin position="501"/>
        <end position="524"/>
    </location>
</feature>
<dbReference type="HOGENOM" id="CLU_016856_0_0_1"/>
<evidence type="ECO:0000313" key="2">
    <source>
        <dbReference type="EMBL" id="KDQ25168.1"/>
    </source>
</evidence>
<evidence type="ECO:0000256" key="1">
    <source>
        <dbReference type="SAM" id="MobiDB-lite"/>
    </source>
</evidence>
<reference evidence="3" key="1">
    <citation type="journal article" date="2014" name="Proc. Natl. Acad. Sci. U.S.A.">
        <title>Extensive sampling of basidiomycete genomes demonstrates inadequacy of the white-rot/brown-rot paradigm for wood decay fungi.</title>
        <authorList>
            <person name="Riley R."/>
            <person name="Salamov A.A."/>
            <person name="Brown D.W."/>
            <person name="Nagy L.G."/>
            <person name="Floudas D."/>
            <person name="Held B.W."/>
            <person name="Levasseur A."/>
            <person name="Lombard V."/>
            <person name="Morin E."/>
            <person name="Otillar R."/>
            <person name="Lindquist E.A."/>
            <person name="Sun H."/>
            <person name="LaButti K.M."/>
            <person name="Schmutz J."/>
            <person name="Jabbour D."/>
            <person name="Luo H."/>
            <person name="Baker S.E."/>
            <person name="Pisabarro A.G."/>
            <person name="Walton J.D."/>
            <person name="Blanchette R.A."/>
            <person name="Henrissat B."/>
            <person name="Martin F."/>
            <person name="Cullen D."/>
            <person name="Hibbett D.S."/>
            <person name="Grigoriev I.V."/>
        </authorList>
    </citation>
    <scope>NUCLEOTIDE SEQUENCE [LARGE SCALE GENOMIC DNA]</scope>
    <source>
        <strain evidence="3">PC15</strain>
    </source>
</reference>
<feature type="compositionally biased region" description="Pro residues" evidence="1">
    <location>
        <begin position="454"/>
        <end position="467"/>
    </location>
</feature>
<dbReference type="AlphaFoldDB" id="A0A067NAU6"/>
<accession>A0A067NAU6</accession>
<sequence>MAPPDKVSAEQKTFLFSLMNAYLEAQKIGRLDKFWLEMQGAWFHKWAEEEDTTITDKEERATAHAEAIAARIKYLRRWYPNHSGKKNRANPYGRLIAQALYTKLYYAQCIAPLVQAKMRRLTILKGKKPSRGVFLRLLRIYSTARWKLEKDNIKDKVIAEYDRRQKEKDEAAEPGTPSAYAAAIEDISIHFDAFSDLLSSMTGWSFTLLAGGPDPNNRGQIRMFSVHSGKNHAGMHFGKAMPNFLQQIVSPYAVFLRSVYTPSECAARSLLPIQINPEENRSGPPDLSLHVDVPVSESIPAVLQDVATNPLVQVAASTLPTGVATPDVSCGAATPIMVSLPHPTSDFDHDFLFEELNLLGPGDLSFEQLDGALEKISPPGGYLSLVDELAAPLPEDILRQLTELVGPDCHPTHMASDTPIVDANALSNILAHDHLAADAQLPTGPQEPPVASLPMPPMSPPPMPPTTDGPIAPSEPQELTPPESHAPVMPPVADGPADAVSSGSGSQATPPTPQVLSKSASGNGTRKRTRDNIDTAFIIHGKRARKTKSRDEVEAIAPSRGKQNRVPK</sequence>
<feature type="region of interest" description="Disordered" evidence="1">
    <location>
        <begin position="439"/>
        <end position="568"/>
    </location>
</feature>
<protein>
    <submittedName>
        <fullName evidence="2">Uncharacterized protein</fullName>
    </submittedName>
</protein>
<evidence type="ECO:0000313" key="3">
    <source>
        <dbReference type="Proteomes" id="UP000027073"/>
    </source>
</evidence>
<gene>
    <name evidence="2" type="ORF">PLEOSDRAFT_1106112</name>
</gene>
<dbReference type="OrthoDB" id="2803783at2759"/>
<dbReference type="InParanoid" id="A0A067NAU6"/>
<dbReference type="EMBL" id="KL198010">
    <property type="protein sequence ID" value="KDQ25168.1"/>
    <property type="molecule type" value="Genomic_DNA"/>
</dbReference>
<proteinExistence type="predicted"/>
<organism evidence="2 3">
    <name type="scientific">Pleurotus ostreatus (strain PC15)</name>
    <name type="common">Oyster mushroom</name>
    <dbReference type="NCBI Taxonomy" id="1137138"/>
    <lineage>
        <taxon>Eukaryota</taxon>
        <taxon>Fungi</taxon>
        <taxon>Dikarya</taxon>
        <taxon>Basidiomycota</taxon>
        <taxon>Agaricomycotina</taxon>
        <taxon>Agaricomycetes</taxon>
        <taxon>Agaricomycetidae</taxon>
        <taxon>Agaricales</taxon>
        <taxon>Pleurotineae</taxon>
        <taxon>Pleurotaceae</taxon>
        <taxon>Pleurotus</taxon>
    </lineage>
</organism>
<dbReference type="VEuPathDB" id="FungiDB:PLEOSDRAFT_1106112"/>
<dbReference type="STRING" id="1137138.A0A067NAU6"/>
<dbReference type="Proteomes" id="UP000027073">
    <property type="component" value="Unassembled WGS sequence"/>
</dbReference>
<name>A0A067NAU6_PLEO1</name>